<reference evidence="4" key="1">
    <citation type="journal article" date="2010" name="Science">
        <title>Plasticity of animal genome architecture unmasked by rapid evolution of a pelagic tunicate.</title>
        <authorList>
            <person name="Denoeud F."/>
            <person name="Henriet S."/>
            <person name="Mungpakdee S."/>
            <person name="Aury J.M."/>
            <person name="Da Silva C."/>
            <person name="Brinkmann H."/>
            <person name="Mikhaleva J."/>
            <person name="Olsen L.C."/>
            <person name="Jubin C."/>
            <person name="Canestro C."/>
            <person name="Bouquet J.M."/>
            <person name="Danks G."/>
            <person name="Poulain J."/>
            <person name="Campsteijn C."/>
            <person name="Adamski M."/>
            <person name="Cross I."/>
            <person name="Yadetie F."/>
            <person name="Muffato M."/>
            <person name="Louis A."/>
            <person name="Butcher S."/>
            <person name="Tsagkogeorga G."/>
            <person name="Konrad A."/>
            <person name="Singh S."/>
            <person name="Jensen M.F."/>
            <person name="Cong E.H."/>
            <person name="Eikeseth-Otteraa H."/>
            <person name="Noel B."/>
            <person name="Anthouard V."/>
            <person name="Porcel B.M."/>
            <person name="Kachouri-Lafond R."/>
            <person name="Nishino A."/>
            <person name="Ugolini M."/>
            <person name="Chourrout P."/>
            <person name="Nishida H."/>
            <person name="Aasland R."/>
            <person name="Huzurbazar S."/>
            <person name="Westhof E."/>
            <person name="Delsuc F."/>
            <person name="Lehrach H."/>
            <person name="Reinhardt R."/>
            <person name="Weissenbach J."/>
            <person name="Roy S.W."/>
            <person name="Artiguenave F."/>
            <person name="Postlethwait J.H."/>
            <person name="Manak J.R."/>
            <person name="Thompson E.M."/>
            <person name="Jaillon O."/>
            <person name="Du Pasquier L."/>
            <person name="Boudinot P."/>
            <person name="Liberles D.A."/>
            <person name="Volff J.N."/>
            <person name="Philippe H."/>
            <person name="Lenhard B."/>
            <person name="Roest Crollius H."/>
            <person name="Wincker P."/>
            <person name="Chourrout D."/>
        </authorList>
    </citation>
    <scope>NUCLEOTIDE SEQUENCE [LARGE SCALE GENOMIC DNA]</scope>
</reference>
<keyword evidence="1" id="KW-0560">Oxidoreductase</keyword>
<proteinExistence type="predicted"/>
<feature type="compositionally biased region" description="Polar residues" evidence="2">
    <location>
        <begin position="401"/>
        <end position="420"/>
    </location>
</feature>
<sequence length="420" mass="46257">MEEAVVVLKTNEKEKSSSVPSDEAIRNVEISTMRISDGKQRKEKQRLWLKRPMTARLVFHGKSSEKKMVLLEGRAPAQATKDGTRLVKVRQSTISTHDIDFVDEKREVTCPCLLGQEALFEMVNDQHGEETIAPGTRIVANTFSPVEFGQTALERKGGRWAGSWGTHVLLTSESFIVEIPEGLSEFAATTAHTMALAWAACRDILERDEPATIVVQGAGLLGLYCCAILSRHAFSVFCTEKSSKRLRLVTEFGGVPLHPSLAGPIDSKASTVIECCGDPLAPSQAYNWMGTGSRYIIMGLSGSQEKISLSGAQIIKKGITIMGVDRYTNEDLESAVEFLSLNQTRYPWHKLAGPNFDLHEWESAFSTVRAGEYYRSLFRPLSEIKERTASATALALEKEMSLQTSSAPEPKSVSDSQIPL</sequence>
<dbReference type="AlphaFoldDB" id="E4YFU1"/>
<dbReference type="GO" id="GO:0016491">
    <property type="term" value="F:oxidoreductase activity"/>
    <property type="evidence" value="ECO:0007669"/>
    <property type="project" value="UniProtKB-KW"/>
</dbReference>
<dbReference type="Gene3D" id="3.90.180.10">
    <property type="entry name" value="Medium-chain alcohol dehydrogenases, catalytic domain"/>
    <property type="match status" value="1"/>
</dbReference>
<dbReference type="SUPFAM" id="SSF51735">
    <property type="entry name" value="NAD(P)-binding Rossmann-fold domains"/>
    <property type="match status" value="1"/>
</dbReference>
<evidence type="ECO:0000256" key="2">
    <source>
        <dbReference type="SAM" id="MobiDB-lite"/>
    </source>
</evidence>
<evidence type="ECO:0000259" key="3">
    <source>
        <dbReference type="Pfam" id="PF00107"/>
    </source>
</evidence>
<evidence type="ECO:0000256" key="1">
    <source>
        <dbReference type="ARBA" id="ARBA00023002"/>
    </source>
</evidence>
<organism evidence="4">
    <name type="scientific">Oikopleura dioica</name>
    <name type="common">Tunicate</name>
    <dbReference type="NCBI Taxonomy" id="34765"/>
    <lineage>
        <taxon>Eukaryota</taxon>
        <taxon>Metazoa</taxon>
        <taxon>Chordata</taxon>
        <taxon>Tunicata</taxon>
        <taxon>Appendicularia</taxon>
        <taxon>Copelata</taxon>
        <taxon>Oikopleuridae</taxon>
        <taxon>Oikopleura</taxon>
    </lineage>
</organism>
<dbReference type="InterPro" id="IPR013149">
    <property type="entry name" value="ADH-like_C"/>
</dbReference>
<accession>E4YFU1</accession>
<gene>
    <name evidence="4" type="ORF">GSOID_T00024386001</name>
</gene>
<dbReference type="InterPro" id="IPR011032">
    <property type="entry name" value="GroES-like_sf"/>
</dbReference>
<evidence type="ECO:0000313" key="4">
    <source>
        <dbReference type="EMBL" id="CBY34365.1"/>
    </source>
</evidence>
<dbReference type="EMBL" id="FN654502">
    <property type="protein sequence ID" value="CBY34365.1"/>
    <property type="molecule type" value="Genomic_DNA"/>
</dbReference>
<dbReference type="Pfam" id="PF00107">
    <property type="entry name" value="ADH_zinc_N"/>
    <property type="match status" value="1"/>
</dbReference>
<dbReference type="Proteomes" id="UP000011014">
    <property type="component" value="Unassembled WGS sequence"/>
</dbReference>
<dbReference type="PANTHER" id="PTHR43401">
    <property type="entry name" value="L-THREONINE 3-DEHYDROGENASE"/>
    <property type="match status" value="1"/>
</dbReference>
<dbReference type="InterPro" id="IPR036291">
    <property type="entry name" value="NAD(P)-bd_dom_sf"/>
</dbReference>
<feature type="region of interest" description="Disordered" evidence="2">
    <location>
        <begin position="399"/>
        <end position="420"/>
    </location>
</feature>
<dbReference type="InterPro" id="IPR050129">
    <property type="entry name" value="Zn_alcohol_dh"/>
</dbReference>
<name>E4YFU1_OIKDI</name>
<dbReference type="SUPFAM" id="SSF50129">
    <property type="entry name" value="GroES-like"/>
    <property type="match status" value="1"/>
</dbReference>
<dbReference type="Gene3D" id="3.40.50.720">
    <property type="entry name" value="NAD(P)-binding Rossmann-like Domain"/>
    <property type="match status" value="1"/>
</dbReference>
<feature type="domain" description="Alcohol dehydrogenase-like C-terminal" evidence="3">
    <location>
        <begin position="221"/>
        <end position="339"/>
    </location>
</feature>
<protein>
    <recommendedName>
        <fullName evidence="3">Alcohol dehydrogenase-like C-terminal domain-containing protein</fullName>
    </recommendedName>
</protein>
<dbReference type="PANTHER" id="PTHR43401:SF2">
    <property type="entry name" value="L-THREONINE 3-DEHYDROGENASE"/>
    <property type="match status" value="1"/>
</dbReference>